<evidence type="ECO:0000313" key="9">
    <source>
        <dbReference type="Proteomes" id="UP000214588"/>
    </source>
</evidence>
<dbReference type="Gene3D" id="3.30.70.330">
    <property type="match status" value="1"/>
</dbReference>
<dbReference type="AlphaFoldDB" id="A0A226BZL3"/>
<evidence type="ECO:0000256" key="6">
    <source>
        <dbReference type="HAMAP-Rule" id="MF_01369"/>
    </source>
</evidence>
<sequence>MDPRDVIIKPWITEQTTDQMEDNKYTFVVNKKASKLQIKEAVQSLFDVEVEEVNTMNMKGKPKRLGIYQGRTPSWKKAIVKLTENSKPIELFD</sequence>
<keyword evidence="3 6" id="KW-0694">RNA-binding</keyword>
<keyword evidence="9" id="KW-1185">Reference proteome</keyword>
<dbReference type="GO" id="GO:0005840">
    <property type="term" value="C:ribosome"/>
    <property type="evidence" value="ECO:0007669"/>
    <property type="project" value="UniProtKB-KW"/>
</dbReference>
<dbReference type="NCBIfam" id="NF004363">
    <property type="entry name" value="PRK05738.2-4"/>
    <property type="match status" value="1"/>
</dbReference>
<dbReference type="PANTHER" id="PTHR11620">
    <property type="entry name" value="60S RIBOSOMAL PROTEIN L23A"/>
    <property type="match status" value="1"/>
</dbReference>
<name>A0A226BZL3_9FIRM</name>
<dbReference type="GO" id="GO:0003735">
    <property type="term" value="F:structural constituent of ribosome"/>
    <property type="evidence" value="ECO:0007669"/>
    <property type="project" value="InterPro"/>
</dbReference>
<comment type="caution">
    <text evidence="8">The sequence shown here is derived from an EMBL/GenBank/DDBJ whole genome shotgun (WGS) entry which is preliminary data.</text>
</comment>
<comment type="subunit">
    <text evidence="6">Part of the 50S ribosomal subunit. Contacts protein L29, and trigger factor when it is bound to the ribosome.</text>
</comment>
<dbReference type="FunFam" id="3.30.70.330:FF:000001">
    <property type="entry name" value="50S ribosomal protein L23"/>
    <property type="match status" value="1"/>
</dbReference>
<dbReference type="PROSITE" id="PS00050">
    <property type="entry name" value="RIBOSOMAL_L23"/>
    <property type="match status" value="1"/>
</dbReference>
<dbReference type="Proteomes" id="UP000214588">
    <property type="component" value="Unassembled WGS sequence"/>
</dbReference>
<dbReference type="RefSeq" id="WP_089022819.1">
    <property type="nucleotide sequence ID" value="NZ_NIQC01000004.1"/>
</dbReference>
<evidence type="ECO:0000313" key="8">
    <source>
        <dbReference type="EMBL" id="OWZ84488.1"/>
    </source>
</evidence>
<dbReference type="EMBL" id="NIQC01000004">
    <property type="protein sequence ID" value="OWZ84488.1"/>
    <property type="molecule type" value="Genomic_DNA"/>
</dbReference>
<evidence type="ECO:0000256" key="3">
    <source>
        <dbReference type="ARBA" id="ARBA00022884"/>
    </source>
</evidence>
<evidence type="ECO:0000256" key="1">
    <source>
        <dbReference type="ARBA" id="ARBA00006700"/>
    </source>
</evidence>
<dbReference type="GO" id="GO:0019843">
    <property type="term" value="F:rRNA binding"/>
    <property type="evidence" value="ECO:0007669"/>
    <property type="project" value="UniProtKB-UniRule"/>
</dbReference>
<dbReference type="InterPro" id="IPR012677">
    <property type="entry name" value="Nucleotide-bd_a/b_plait_sf"/>
</dbReference>
<dbReference type="GO" id="GO:1990904">
    <property type="term" value="C:ribonucleoprotein complex"/>
    <property type="evidence" value="ECO:0007669"/>
    <property type="project" value="UniProtKB-KW"/>
</dbReference>
<dbReference type="Pfam" id="PF00276">
    <property type="entry name" value="Ribosomal_L23"/>
    <property type="match status" value="1"/>
</dbReference>
<keyword evidence="4 6" id="KW-0689">Ribosomal protein</keyword>
<dbReference type="InterPro" id="IPR001014">
    <property type="entry name" value="Ribosomal_uL23_CS"/>
</dbReference>
<dbReference type="OrthoDB" id="9793353at2"/>
<dbReference type="SUPFAM" id="SSF54189">
    <property type="entry name" value="Ribosomal proteins S24e, L23 and L15e"/>
    <property type="match status" value="1"/>
</dbReference>
<organism evidence="8 9">
    <name type="scientific">Natranaerobius trueperi</name>
    <dbReference type="NCBI Taxonomy" id="759412"/>
    <lineage>
        <taxon>Bacteria</taxon>
        <taxon>Bacillati</taxon>
        <taxon>Bacillota</taxon>
        <taxon>Clostridia</taxon>
        <taxon>Natranaerobiales</taxon>
        <taxon>Natranaerobiaceae</taxon>
        <taxon>Natranaerobius</taxon>
    </lineage>
</organism>
<keyword evidence="2 6" id="KW-0699">rRNA-binding</keyword>
<protein>
    <recommendedName>
        <fullName evidence="6">Large ribosomal subunit protein uL23</fullName>
    </recommendedName>
</protein>
<dbReference type="HAMAP" id="MF_01369_B">
    <property type="entry name" value="Ribosomal_uL23_B"/>
    <property type="match status" value="1"/>
</dbReference>
<evidence type="ECO:0000256" key="5">
    <source>
        <dbReference type="ARBA" id="ARBA00023274"/>
    </source>
</evidence>
<comment type="similarity">
    <text evidence="1 6 7">Belongs to the universal ribosomal protein uL23 family.</text>
</comment>
<comment type="function">
    <text evidence="6">One of the early assembly proteins it binds 23S rRNA. One of the proteins that surrounds the polypeptide exit tunnel on the outside of the ribosome. Forms the main docking site for trigger factor binding to the ribosome.</text>
</comment>
<accession>A0A226BZL3</accession>
<evidence type="ECO:0000256" key="4">
    <source>
        <dbReference type="ARBA" id="ARBA00022980"/>
    </source>
</evidence>
<dbReference type="InterPro" id="IPR013025">
    <property type="entry name" value="Ribosomal_uL23-like"/>
</dbReference>
<reference evidence="8 9" key="1">
    <citation type="submission" date="2017-06" db="EMBL/GenBank/DDBJ databases">
        <title>Draft Genome Sequence of Natranaerobius trueperi halophilic, alkalithermophilic bacteria from soda lakes.</title>
        <authorList>
            <person name="Zhao B."/>
        </authorList>
    </citation>
    <scope>NUCLEOTIDE SEQUENCE [LARGE SCALE GENOMIC DNA]</scope>
    <source>
        <strain evidence="8 9">DSM 18760</strain>
    </source>
</reference>
<dbReference type="GO" id="GO:0006412">
    <property type="term" value="P:translation"/>
    <property type="evidence" value="ECO:0007669"/>
    <property type="project" value="UniProtKB-UniRule"/>
</dbReference>
<keyword evidence="5 6" id="KW-0687">Ribonucleoprotein</keyword>
<dbReference type="InterPro" id="IPR012678">
    <property type="entry name" value="Ribosomal_uL23/eL15/eS24_sf"/>
</dbReference>
<evidence type="ECO:0000256" key="7">
    <source>
        <dbReference type="RuleBase" id="RU003934"/>
    </source>
</evidence>
<gene>
    <name evidence="6" type="primary">rplW</name>
    <name evidence="8" type="ORF">CDO51_02995</name>
</gene>
<evidence type="ECO:0000256" key="2">
    <source>
        <dbReference type="ARBA" id="ARBA00022730"/>
    </source>
</evidence>
<proteinExistence type="inferred from homology"/>